<name>A0A0E9VWN0_ANGAN</name>
<protein>
    <submittedName>
        <fullName evidence="1">Uncharacterized protein</fullName>
    </submittedName>
</protein>
<organism evidence="1">
    <name type="scientific">Anguilla anguilla</name>
    <name type="common">European freshwater eel</name>
    <name type="synonym">Muraena anguilla</name>
    <dbReference type="NCBI Taxonomy" id="7936"/>
    <lineage>
        <taxon>Eukaryota</taxon>
        <taxon>Metazoa</taxon>
        <taxon>Chordata</taxon>
        <taxon>Craniata</taxon>
        <taxon>Vertebrata</taxon>
        <taxon>Euteleostomi</taxon>
        <taxon>Actinopterygii</taxon>
        <taxon>Neopterygii</taxon>
        <taxon>Teleostei</taxon>
        <taxon>Anguilliformes</taxon>
        <taxon>Anguillidae</taxon>
        <taxon>Anguilla</taxon>
    </lineage>
</organism>
<dbReference type="AlphaFoldDB" id="A0A0E9VWN0"/>
<accession>A0A0E9VWN0</accession>
<reference evidence="1" key="1">
    <citation type="submission" date="2014-11" db="EMBL/GenBank/DDBJ databases">
        <authorList>
            <person name="Amaro Gonzalez C."/>
        </authorList>
    </citation>
    <scope>NUCLEOTIDE SEQUENCE</scope>
</reference>
<evidence type="ECO:0000313" key="1">
    <source>
        <dbReference type="EMBL" id="JAH82466.1"/>
    </source>
</evidence>
<reference evidence="1" key="2">
    <citation type="journal article" date="2015" name="Fish Shellfish Immunol.">
        <title>Early steps in the European eel (Anguilla anguilla)-Vibrio vulnificus interaction in the gills: Role of the RtxA13 toxin.</title>
        <authorList>
            <person name="Callol A."/>
            <person name="Pajuelo D."/>
            <person name="Ebbesson L."/>
            <person name="Teles M."/>
            <person name="MacKenzie S."/>
            <person name="Amaro C."/>
        </authorList>
    </citation>
    <scope>NUCLEOTIDE SEQUENCE</scope>
</reference>
<sequence length="31" mass="3276">MFNVQPGVNAQCQTASLTALVWQASVKTPGQ</sequence>
<proteinExistence type="predicted"/>
<dbReference type="EMBL" id="GBXM01026111">
    <property type="protein sequence ID" value="JAH82466.1"/>
    <property type="molecule type" value="Transcribed_RNA"/>
</dbReference>